<proteinExistence type="predicted"/>
<dbReference type="AlphaFoldDB" id="A0AAW2J6A4"/>
<name>A0AAW2J6A4_SESRA</name>
<gene>
    <name evidence="1" type="ORF">Sradi_7080800</name>
</gene>
<reference evidence="1" key="1">
    <citation type="submission" date="2020-06" db="EMBL/GenBank/DDBJ databases">
        <authorList>
            <person name="Li T."/>
            <person name="Hu X."/>
            <person name="Zhang T."/>
            <person name="Song X."/>
            <person name="Zhang H."/>
            <person name="Dai N."/>
            <person name="Sheng W."/>
            <person name="Hou X."/>
            <person name="Wei L."/>
        </authorList>
    </citation>
    <scope>NUCLEOTIDE SEQUENCE</scope>
    <source>
        <strain evidence="1">G02</strain>
        <tissue evidence="1">Leaf</tissue>
    </source>
</reference>
<comment type="caution">
    <text evidence="1">The sequence shown here is derived from an EMBL/GenBank/DDBJ whole genome shotgun (WGS) entry which is preliminary data.</text>
</comment>
<sequence>MVKQSWELPIERYGMDTFGNFFTTVQQAKQEATDTEKKFGKDPLEANLIAFNESNAVLVHALSLEAEYGSKRAIASGSKLEKGMLSTFIIS</sequence>
<protein>
    <submittedName>
        <fullName evidence="1">Uncharacterized protein</fullName>
    </submittedName>
</protein>
<reference evidence="1" key="2">
    <citation type="journal article" date="2024" name="Plant">
        <title>Genomic evolution and insights into agronomic trait innovations of Sesamum species.</title>
        <authorList>
            <person name="Miao H."/>
            <person name="Wang L."/>
            <person name="Qu L."/>
            <person name="Liu H."/>
            <person name="Sun Y."/>
            <person name="Le M."/>
            <person name="Wang Q."/>
            <person name="Wei S."/>
            <person name="Zheng Y."/>
            <person name="Lin W."/>
            <person name="Duan Y."/>
            <person name="Cao H."/>
            <person name="Xiong S."/>
            <person name="Wang X."/>
            <person name="Wei L."/>
            <person name="Li C."/>
            <person name="Ma Q."/>
            <person name="Ju M."/>
            <person name="Zhao R."/>
            <person name="Li G."/>
            <person name="Mu C."/>
            <person name="Tian Q."/>
            <person name="Mei H."/>
            <person name="Zhang T."/>
            <person name="Gao T."/>
            <person name="Zhang H."/>
        </authorList>
    </citation>
    <scope>NUCLEOTIDE SEQUENCE</scope>
    <source>
        <strain evidence="1">G02</strain>
    </source>
</reference>
<evidence type="ECO:0000313" key="1">
    <source>
        <dbReference type="EMBL" id="KAL0289105.1"/>
    </source>
</evidence>
<dbReference type="EMBL" id="JACGWJ010000721">
    <property type="protein sequence ID" value="KAL0289105.1"/>
    <property type="molecule type" value="Genomic_DNA"/>
</dbReference>
<organism evidence="1">
    <name type="scientific">Sesamum radiatum</name>
    <name type="common">Black benniseed</name>
    <dbReference type="NCBI Taxonomy" id="300843"/>
    <lineage>
        <taxon>Eukaryota</taxon>
        <taxon>Viridiplantae</taxon>
        <taxon>Streptophyta</taxon>
        <taxon>Embryophyta</taxon>
        <taxon>Tracheophyta</taxon>
        <taxon>Spermatophyta</taxon>
        <taxon>Magnoliopsida</taxon>
        <taxon>eudicotyledons</taxon>
        <taxon>Gunneridae</taxon>
        <taxon>Pentapetalae</taxon>
        <taxon>asterids</taxon>
        <taxon>lamiids</taxon>
        <taxon>Lamiales</taxon>
        <taxon>Pedaliaceae</taxon>
        <taxon>Sesamum</taxon>
    </lineage>
</organism>
<accession>A0AAW2J6A4</accession>